<evidence type="ECO:0000256" key="5">
    <source>
        <dbReference type="SAM" id="MobiDB-lite"/>
    </source>
</evidence>
<dbReference type="PROSITE" id="PS50977">
    <property type="entry name" value="HTH_TETR_2"/>
    <property type="match status" value="2"/>
</dbReference>
<evidence type="ECO:0000256" key="3">
    <source>
        <dbReference type="ARBA" id="ARBA00023163"/>
    </source>
</evidence>
<organism evidence="7 8">
    <name type="scientific">Candidatus Bipolaricaulis anaerobius</name>
    <dbReference type="NCBI Taxonomy" id="2026885"/>
    <lineage>
        <taxon>Bacteria</taxon>
        <taxon>Candidatus Bipolaricaulota</taxon>
        <taxon>Candidatus Bipolaricaulia</taxon>
        <taxon>Candidatus Bipolaricaulales</taxon>
        <taxon>Candidatus Bipolaricaulaceae</taxon>
        <taxon>Candidatus Bipolaricaulis</taxon>
    </lineage>
</organism>
<dbReference type="InterPro" id="IPR036271">
    <property type="entry name" value="Tet_transcr_reg_TetR-rel_C_sf"/>
</dbReference>
<reference evidence="8" key="1">
    <citation type="submission" date="2018-05" db="EMBL/GenBank/DDBJ databases">
        <authorList>
            <person name="Hao L."/>
        </authorList>
    </citation>
    <scope>NUCLEOTIDE SEQUENCE [LARGE SCALE GENOMIC DNA]</scope>
</reference>
<proteinExistence type="predicted"/>
<keyword evidence="2 4" id="KW-0238">DNA-binding</keyword>
<keyword evidence="1" id="KW-0805">Transcription regulation</keyword>
<evidence type="ECO:0000256" key="4">
    <source>
        <dbReference type="PROSITE-ProRule" id="PRU00335"/>
    </source>
</evidence>
<keyword evidence="8" id="KW-1185">Reference proteome</keyword>
<evidence type="ECO:0000256" key="1">
    <source>
        <dbReference type="ARBA" id="ARBA00023015"/>
    </source>
</evidence>
<dbReference type="InterPro" id="IPR001647">
    <property type="entry name" value="HTH_TetR"/>
</dbReference>
<dbReference type="GO" id="GO:0000976">
    <property type="term" value="F:transcription cis-regulatory region binding"/>
    <property type="evidence" value="ECO:0007669"/>
    <property type="project" value="TreeGrafter"/>
</dbReference>
<dbReference type="RefSeq" id="WP_122031507.1">
    <property type="nucleotide sequence ID" value="NZ_LS483254.1"/>
</dbReference>
<dbReference type="KEGG" id="bana:BARAN1_1071"/>
<name>A0A2X3MLS7_9BACT</name>
<evidence type="ECO:0000313" key="7">
    <source>
        <dbReference type="EMBL" id="SQD93095.1"/>
    </source>
</evidence>
<dbReference type="InterPro" id="IPR009057">
    <property type="entry name" value="Homeodomain-like_sf"/>
</dbReference>
<dbReference type="Pfam" id="PF00440">
    <property type="entry name" value="TetR_N"/>
    <property type="match status" value="2"/>
</dbReference>
<dbReference type="PROSITE" id="PS01081">
    <property type="entry name" value="HTH_TETR_1"/>
    <property type="match status" value="2"/>
</dbReference>
<dbReference type="OrthoDB" id="9793734at2"/>
<dbReference type="PANTHER" id="PTHR30055:SF234">
    <property type="entry name" value="HTH-TYPE TRANSCRIPTIONAL REGULATOR BETI"/>
    <property type="match status" value="1"/>
</dbReference>
<feature type="domain" description="HTH tetR-type" evidence="6">
    <location>
        <begin position="234"/>
        <end position="294"/>
    </location>
</feature>
<dbReference type="EMBL" id="LS483254">
    <property type="protein sequence ID" value="SQD93095.1"/>
    <property type="molecule type" value="Genomic_DNA"/>
</dbReference>
<evidence type="ECO:0000259" key="6">
    <source>
        <dbReference type="PROSITE" id="PS50977"/>
    </source>
</evidence>
<evidence type="ECO:0000313" key="8">
    <source>
        <dbReference type="Proteomes" id="UP000249818"/>
    </source>
</evidence>
<dbReference type="GO" id="GO:0003700">
    <property type="term" value="F:DNA-binding transcription factor activity"/>
    <property type="evidence" value="ECO:0007669"/>
    <property type="project" value="TreeGrafter"/>
</dbReference>
<gene>
    <name evidence="7" type="ORF">BARAN1_1071</name>
</gene>
<feature type="DNA-binding region" description="H-T-H motif" evidence="4">
    <location>
        <begin position="257"/>
        <end position="276"/>
    </location>
</feature>
<dbReference type="InterPro" id="IPR050109">
    <property type="entry name" value="HTH-type_TetR-like_transc_reg"/>
</dbReference>
<keyword evidence="3" id="KW-0804">Transcription</keyword>
<accession>A0A2X3MLS7</accession>
<dbReference type="SUPFAM" id="SSF48498">
    <property type="entry name" value="Tetracyclin repressor-like, C-terminal domain"/>
    <property type="match status" value="2"/>
</dbReference>
<sequence length="428" mass="47244">MAAPGEKTVSRLPRTDRGRATRERLLHGAEEVFRERGYKAASVSAICRRAGLAQGTFYLYFVSKEEVYVNLVEALQNDLVATLRSSTAPNPDPRAQLIGAYDALLDFISENAGLFQVFREAEFVRPEIPKRFYAAVCAELISVLEAGIAAGAFRDLDPEVVAYAVLGAVFFLAVRYVMWEGRAIPPEARRVGADLIRQGIAGDRSPIKYGGEPASGSVQDSAAAPSPQGLEGGEATRHALLIAAERAFGQAGFHQTTISTITYLAGVGQGTFYIHFPSKVAIFSELVREISREFRYRQSLAVAHHVDRRAVEAEGFRSFLRWVRDHPGAYRIVREAEFVDENVGKWYYTRLAQGYARGLSAGMNRGEIRRCDPEVLAYTLLGIGHFAGQRWELWGGEKPAEKALPDLISLILYGALKEPHATKVPCDY</sequence>
<evidence type="ECO:0000256" key="2">
    <source>
        <dbReference type="ARBA" id="ARBA00023125"/>
    </source>
</evidence>
<dbReference type="PANTHER" id="PTHR30055">
    <property type="entry name" value="HTH-TYPE TRANSCRIPTIONAL REGULATOR RUTR"/>
    <property type="match status" value="1"/>
</dbReference>
<dbReference type="InterPro" id="IPR023772">
    <property type="entry name" value="DNA-bd_HTH_TetR-type_CS"/>
</dbReference>
<dbReference type="Proteomes" id="UP000249818">
    <property type="component" value="Chromosome BARAN1"/>
</dbReference>
<feature type="domain" description="HTH tetR-type" evidence="6">
    <location>
        <begin position="19"/>
        <end position="79"/>
    </location>
</feature>
<dbReference type="Gene3D" id="1.10.357.10">
    <property type="entry name" value="Tetracycline Repressor, domain 2"/>
    <property type="match status" value="2"/>
</dbReference>
<dbReference type="SUPFAM" id="SSF46689">
    <property type="entry name" value="Homeodomain-like"/>
    <property type="match status" value="2"/>
</dbReference>
<dbReference type="PRINTS" id="PR00455">
    <property type="entry name" value="HTHTETR"/>
</dbReference>
<protein>
    <submittedName>
        <fullName evidence="7">TetR family transcriptional regulator</fullName>
    </submittedName>
</protein>
<feature type="region of interest" description="Disordered" evidence="5">
    <location>
        <begin position="211"/>
        <end position="230"/>
    </location>
</feature>
<dbReference type="AlphaFoldDB" id="A0A2X3MLS7"/>
<feature type="DNA-binding region" description="H-T-H motif" evidence="4">
    <location>
        <begin position="42"/>
        <end position="61"/>
    </location>
</feature>
<dbReference type="Gene3D" id="1.10.10.60">
    <property type="entry name" value="Homeodomain-like"/>
    <property type="match status" value="1"/>
</dbReference>